<evidence type="ECO:0000313" key="1">
    <source>
        <dbReference type="Ensembl" id="ENSAMXP00000035551.1"/>
    </source>
</evidence>
<sequence length="29" mass="3225">MEDPLWHPVLTRVRGSCGEKSTFLPPDVG</sequence>
<organism evidence="1 2">
    <name type="scientific">Astyanax mexicanus</name>
    <name type="common">Blind cave fish</name>
    <name type="synonym">Astyanax fasciatus mexicanus</name>
    <dbReference type="NCBI Taxonomy" id="7994"/>
    <lineage>
        <taxon>Eukaryota</taxon>
        <taxon>Metazoa</taxon>
        <taxon>Chordata</taxon>
        <taxon>Craniata</taxon>
        <taxon>Vertebrata</taxon>
        <taxon>Euteleostomi</taxon>
        <taxon>Actinopterygii</taxon>
        <taxon>Neopterygii</taxon>
        <taxon>Teleostei</taxon>
        <taxon>Ostariophysi</taxon>
        <taxon>Characiformes</taxon>
        <taxon>Characoidei</taxon>
        <taxon>Acestrorhamphidae</taxon>
        <taxon>Acestrorhamphinae</taxon>
        <taxon>Astyanax</taxon>
    </lineage>
</organism>
<dbReference type="AlphaFoldDB" id="A0A3B1J0V5"/>
<reference evidence="2" key="2">
    <citation type="journal article" date="2014" name="Nat. Commun.">
        <title>The cavefish genome reveals candidate genes for eye loss.</title>
        <authorList>
            <person name="McGaugh S.E."/>
            <person name="Gross J.B."/>
            <person name="Aken B."/>
            <person name="Blin M."/>
            <person name="Borowsky R."/>
            <person name="Chalopin D."/>
            <person name="Hinaux H."/>
            <person name="Jeffery W.R."/>
            <person name="Keene A."/>
            <person name="Ma L."/>
            <person name="Minx P."/>
            <person name="Murphy D."/>
            <person name="O'Quin K.E."/>
            <person name="Retaux S."/>
            <person name="Rohner N."/>
            <person name="Searle S.M."/>
            <person name="Stahl B.A."/>
            <person name="Tabin C."/>
            <person name="Volff J.N."/>
            <person name="Yoshizawa M."/>
            <person name="Warren W.C."/>
        </authorList>
    </citation>
    <scope>NUCLEOTIDE SEQUENCE [LARGE SCALE GENOMIC DNA]</scope>
    <source>
        <strain evidence="2">female</strain>
    </source>
</reference>
<dbReference type="GeneTree" id="ENSGT00980000203443"/>
<protein>
    <submittedName>
        <fullName evidence="1">Uncharacterized protein</fullName>
    </submittedName>
</protein>
<dbReference type="Ensembl" id="ENSAMXT00000032930.1">
    <property type="protein sequence ID" value="ENSAMXP00000035551.1"/>
    <property type="gene ID" value="ENSAMXG00000035119.1"/>
</dbReference>
<evidence type="ECO:0000313" key="2">
    <source>
        <dbReference type="Proteomes" id="UP000018467"/>
    </source>
</evidence>
<proteinExistence type="predicted"/>
<name>A0A3B1J0V5_ASTMX</name>
<accession>A0A3B1J0V5</accession>
<dbReference type="Proteomes" id="UP000018467">
    <property type="component" value="Unassembled WGS sequence"/>
</dbReference>
<keyword evidence="2" id="KW-1185">Reference proteome</keyword>
<dbReference type="Bgee" id="ENSAMXG00000035119">
    <property type="expression patterns" value="Expressed in camera-type eye and 14 other cell types or tissues"/>
</dbReference>
<reference evidence="2" key="1">
    <citation type="submission" date="2013-03" db="EMBL/GenBank/DDBJ databases">
        <authorList>
            <person name="Jeffery W."/>
            <person name="Warren W."/>
            <person name="Wilson R.K."/>
        </authorList>
    </citation>
    <scope>NUCLEOTIDE SEQUENCE</scope>
    <source>
        <strain evidence="2">female</strain>
    </source>
</reference>
<dbReference type="InParanoid" id="A0A3B1J0V5"/>
<reference evidence="1" key="3">
    <citation type="submission" date="2025-08" db="UniProtKB">
        <authorList>
            <consortium name="Ensembl"/>
        </authorList>
    </citation>
    <scope>IDENTIFICATION</scope>
</reference>
<reference evidence="1" key="4">
    <citation type="submission" date="2025-09" db="UniProtKB">
        <authorList>
            <consortium name="Ensembl"/>
        </authorList>
    </citation>
    <scope>IDENTIFICATION</scope>
</reference>